<dbReference type="Proteomes" id="UP000002316">
    <property type="component" value="Chromosome 8"/>
</dbReference>
<reference evidence="4" key="1">
    <citation type="journal article" date="2010" name="PLoS Negl. Trop. Dis.">
        <title>The genome sequence of Trypanosoma brucei gambiense, causative agent of chronic human african trypanosomiasis.</title>
        <authorList>
            <person name="Jackson A.P."/>
            <person name="Sanders M."/>
            <person name="Berry A."/>
            <person name="McQuillan J."/>
            <person name="Aslett M.A."/>
            <person name="Quail M.A."/>
            <person name="Chukualim B."/>
            <person name="Capewell P."/>
            <person name="MacLeod A."/>
            <person name="Melville S.E."/>
            <person name="Gibson W."/>
            <person name="Barry J.D."/>
            <person name="Berriman M."/>
            <person name="Hertz-Fowler C."/>
        </authorList>
    </citation>
    <scope>NUCLEOTIDE SEQUENCE [LARGE SCALE GENOMIC DNA]</scope>
    <source>
        <strain evidence="4">MHOM/CI/86/DAL972</strain>
    </source>
</reference>
<dbReference type="RefSeq" id="XP_011775564.1">
    <property type="nucleotide sequence ID" value="XM_011777262.1"/>
</dbReference>
<protein>
    <submittedName>
        <fullName evidence="3">Uncharacterized protein</fullName>
    </submittedName>
</protein>
<dbReference type="KEGG" id="tbg:TbgDal_VIII2350"/>
<gene>
    <name evidence="3" type="ORF">TbgDal_VIII2350</name>
</gene>
<feature type="transmembrane region" description="Helical" evidence="2">
    <location>
        <begin position="27"/>
        <end position="60"/>
    </location>
</feature>
<evidence type="ECO:0000313" key="4">
    <source>
        <dbReference type="Proteomes" id="UP000002316"/>
    </source>
</evidence>
<keyword evidence="2" id="KW-0472">Membrane</keyword>
<dbReference type="EMBL" id="FN554971">
    <property type="protein sequence ID" value="CBH13287.1"/>
    <property type="molecule type" value="Genomic_DNA"/>
</dbReference>
<keyword evidence="2" id="KW-0812">Transmembrane</keyword>
<name>C9ZV49_TRYB9</name>
<dbReference type="AlphaFoldDB" id="C9ZV49"/>
<organism evidence="3 4">
    <name type="scientific">Trypanosoma brucei gambiense (strain MHOM/CI/86/DAL972)</name>
    <dbReference type="NCBI Taxonomy" id="679716"/>
    <lineage>
        <taxon>Eukaryota</taxon>
        <taxon>Discoba</taxon>
        <taxon>Euglenozoa</taxon>
        <taxon>Kinetoplastea</taxon>
        <taxon>Metakinetoplastina</taxon>
        <taxon>Trypanosomatida</taxon>
        <taxon>Trypanosomatidae</taxon>
        <taxon>Trypanosoma</taxon>
    </lineage>
</organism>
<proteinExistence type="predicted"/>
<sequence length="115" mass="12865">MLVIRCSLLLCSPLLRRGTVVKVSAGVLLSLAVAVAVVTFAPLQALIPFCCCSFPVYLGVPYEYIRAVKNSFNSVDFFTAVRIYVHVYAPSRQRTEATQKEEHLRKETKRKEGSK</sequence>
<feature type="region of interest" description="Disordered" evidence="1">
    <location>
        <begin position="94"/>
        <end position="115"/>
    </location>
</feature>
<dbReference type="GeneID" id="23863408"/>
<evidence type="ECO:0000256" key="2">
    <source>
        <dbReference type="SAM" id="Phobius"/>
    </source>
</evidence>
<evidence type="ECO:0000256" key="1">
    <source>
        <dbReference type="SAM" id="MobiDB-lite"/>
    </source>
</evidence>
<keyword evidence="2" id="KW-1133">Transmembrane helix</keyword>
<accession>C9ZV49</accession>
<evidence type="ECO:0000313" key="3">
    <source>
        <dbReference type="EMBL" id="CBH13287.1"/>
    </source>
</evidence>